<dbReference type="SUPFAM" id="SSF51735">
    <property type="entry name" value="NAD(P)-binding Rossmann-fold domains"/>
    <property type="match status" value="1"/>
</dbReference>
<dbReference type="InterPro" id="IPR036291">
    <property type="entry name" value="NAD(P)-bd_dom_sf"/>
</dbReference>
<proteinExistence type="inferred from homology"/>
<name>A0AAV9Q9K6_9PEZI</name>
<feature type="region of interest" description="Disordered" evidence="6">
    <location>
        <begin position="116"/>
        <end position="146"/>
    </location>
</feature>
<dbReference type="EMBL" id="JAXLQG010000009">
    <property type="protein sequence ID" value="KAK5535848.1"/>
    <property type="molecule type" value="Genomic_DNA"/>
</dbReference>
<evidence type="ECO:0000313" key="9">
    <source>
        <dbReference type="EMBL" id="KAK5535848.1"/>
    </source>
</evidence>
<dbReference type="GO" id="GO:0005739">
    <property type="term" value="C:mitochondrion"/>
    <property type="evidence" value="ECO:0007669"/>
    <property type="project" value="TreeGrafter"/>
</dbReference>
<evidence type="ECO:0000256" key="2">
    <source>
        <dbReference type="ARBA" id="ARBA00013014"/>
    </source>
</evidence>
<dbReference type="AlphaFoldDB" id="A0AAV9Q9K6"/>
<evidence type="ECO:0000256" key="1">
    <source>
        <dbReference type="ARBA" id="ARBA00007870"/>
    </source>
</evidence>
<evidence type="ECO:0000256" key="4">
    <source>
        <dbReference type="ARBA" id="ARBA00023002"/>
    </source>
</evidence>
<dbReference type="Gene3D" id="3.40.50.720">
    <property type="entry name" value="NAD(P)-binding Rossmann-like Domain"/>
    <property type="match status" value="1"/>
</dbReference>
<dbReference type="Pfam" id="PF02558">
    <property type="entry name" value="ApbA"/>
    <property type="match status" value="1"/>
</dbReference>
<comment type="caution">
    <text evidence="9">The sequence shown here is derived from an EMBL/GenBank/DDBJ whole genome shotgun (WGS) entry which is preliminary data.</text>
</comment>
<reference evidence="9 10" key="1">
    <citation type="submission" date="2023-06" db="EMBL/GenBank/DDBJ databases">
        <title>Black Yeasts Isolated from many extreme environments.</title>
        <authorList>
            <person name="Coleine C."/>
            <person name="Stajich J.E."/>
            <person name="Selbmann L."/>
        </authorList>
    </citation>
    <scope>NUCLEOTIDE SEQUENCE [LARGE SCALE GENOMIC DNA]</scope>
    <source>
        <strain evidence="9 10">CCFEE 5887</strain>
    </source>
</reference>
<evidence type="ECO:0000313" key="10">
    <source>
        <dbReference type="Proteomes" id="UP001345827"/>
    </source>
</evidence>
<evidence type="ECO:0000256" key="3">
    <source>
        <dbReference type="ARBA" id="ARBA00022857"/>
    </source>
</evidence>
<dbReference type="NCBIfam" id="TIGR00745">
    <property type="entry name" value="apbA_panE"/>
    <property type="match status" value="1"/>
</dbReference>
<keyword evidence="3" id="KW-0521">NADP</keyword>
<dbReference type="InterPro" id="IPR013328">
    <property type="entry name" value="6PGD_dom2"/>
</dbReference>
<evidence type="ECO:0000259" key="7">
    <source>
        <dbReference type="Pfam" id="PF02558"/>
    </source>
</evidence>
<dbReference type="GO" id="GO:0015940">
    <property type="term" value="P:pantothenate biosynthetic process"/>
    <property type="evidence" value="ECO:0007669"/>
    <property type="project" value="InterPro"/>
</dbReference>
<dbReference type="SUPFAM" id="SSF48179">
    <property type="entry name" value="6-phosphogluconate dehydrogenase C-terminal domain-like"/>
    <property type="match status" value="1"/>
</dbReference>
<feature type="domain" description="Ketopantoate reductase N-terminal" evidence="7">
    <location>
        <begin position="48"/>
        <end position="244"/>
    </location>
</feature>
<keyword evidence="10" id="KW-1185">Reference proteome</keyword>
<keyword evidence="4" id="KW-0560">Oxidoreductase</keyword>
<dbReference type="InterPro" id="IPR050838">
    <property type="entry name" value="Ketopantoate_reductase"/>
</dbReference>
<comment type="similarity">
    <text evidence="1">Belongs to the ketopantoate reductase family.</text>
</comment>
<accession>A0AAV9Q9K6</accession>
<feature type="domain" description="Ketopantoate reductase C-terminal" evidence="8">
    <location>
        <begin position="308"/>
        <end position="440"/>
    </location>
</feature>
<evidence type="ECO:0000256" key="6">
    <source>
        <dbReference type="SAM" id="MobiDB-lite"/>
    </source>
</evidence>
<dbReference type="EC" id="1.1.1.169" evidence="2"/>
<evidence type="ECO:0000259" key="8">
    <source>
        <dbReference type="Pfam" id="PF08546"/>
    </source>
</evidence>
<dbReference type="GO" id="GO:0050661">
    <property type="term" value="F:NADP binding"/>
    <property type="evidence" value="ECO:0007669"/>
    <property type="project" value="TreeGrafter"/>
</dbReference>
<organism evidence="9 10">
    <name type="scientific">Vermiconidia calcicola</name>
    <dbReference type="NCBI Taxonomy" id="1690605"/>
    <lineage>
        <taxon>Eukaryota</taxon>
        <taxon>Fungi</taxon>
        <taxon>Dikarya</taxon>
        <taxon>Ascomycota</taxon>
        <taxon>Pezizomycotina</taxon>
        <taxon>Dothideomycetes</taxon>
        <taxon>Dothideomycetidae</taxon>
        <taxon>Mycosphaerellales</taxon>
        <taxon>Extremaceae</taxon>
        <taxon>Vermiconidia</taxon>
    </lineage>
</organism>
<dbReference type="InterPro" id="IPR008927">
    <property type="entry name" value="6-PGluconate_DH-like_C_sf"/>
</dbReference>
<dbReference type="PANTHER" id="PTHR43765:SF2">
    <property type="entry name" value="2-DEHYDROPANTOATE 2-REDUCTASE"/>
    <property type="match status" value="1"/>
</dbReference>
<dbReference type="Pfam" id="PF08546">
    <property type="entry name" value="ApbA_C"/>
    <property type="match status" value="1"/>
</dbReference>
<protein>
    <recommendedName>
        <fullName evidence="2">2-dehydropantoate 2-reductase</fullName>
        <ecNumber evidence="2">1.1.1.169</ecNumber>
    </recommendedName>
    <alternativeName>
        <fullName evidence="5">Ketopantoate reductase</fullName>
    </alternativeName>
</protein>
<dbReference type="Proteomes" id="UP001345827">
    <property type="component" value="Unassembled WGS sequence"/>
</dbReference>
<dbReference type="InterPro" id="IPR013752">
    <property type="entry name" value="KPA_reductase"/>
</dbReference>
<evidence type="ECO:0000256" key="5">
    <source>
        <dbReference type="ARBA" id="ARBA00032024"/>
    </source>
</evidence>
<feature type="region of interest" description="Disordered" evidence="6">
    <location>
        <begin position="454"/>
        <end position="487"/>
    </location>
</feature>
<sequence length="487" mass="54092">MAQSQRWWSPSPSDEDDSASEPASFESKPLEDATLTEPEKEKLLTRRVHLLGLGSIGTLIAHSLRCLPNPPPITLMMHKQEQYEAFKRGGRSISLIDKKNDINDEQTGYDVDIYEGEDPTSGPIWRSAPDLEGKPGTGTRPRTNPIEADEILPNGQVYIYSLIVAVKGGATVSALRSVKHRVDARTTICFMQNGLGQIEELNRRVFTDPETRPTYMLGIVSHGSYMADPCAVVHAGYGTIALGICRDKDRHPLPPKTPTRNISELAEDERKRFYPSDKDLFANLSSRYLLRTLTRSTVLACAAFPYLDLLQLQLEKLAANAVLNPLTALLDVPNGALLLSDELSPVQRLLLAEVSLVIRGLPELEGIPNVRMRFSAKRLEQLAIAVIRRTAQNSSSMREDIRHGKKPEIDYINGYIVKRGEEQGIKCVLNFMLMQLIKGKDALRGRDYSLPYGTRQIESESDPHRPGFVTLSDESTSNPSPAAGKPR</sequence>
<gene>
    <name evidence="9" type="primary">PAN5</name>
    <name evidence="9" type="ORF">LTR25_005750</name>
</gene>
<dbReference type="Gene3D" id="1.10.1040.10">
    <property type="entry name" value="N-(1-d-carboxylethyl)-l-norvaline Dehydrogenase, domain 2"/>
    <property type="match status" value="1"/>
</dbReference>
<dbReference type="InterPro" id="IPR003710">
    <property type="entry name" value="ApbA"/>
</dbReference>
<dbReference type="PANTHER" id="PTHR43765">
    <property type="entry name" value="2-DEHYDROPANTOATE 2-REDUCTASE-RELATED"/>
    <property type="match status" value="1"/>
</dbReference>
<dbReference type="InterPro" id="IPR013332">
    <property type="entry name" value="KPR_N"/>
</dbReference>
<feature type="region of interest" description="Disordered" evidence="6">
    <location>
        <begin position="1"/>
        <end position="39"/>
    </location>
</feature>
<dbReference type="GO" id="GO:0008677">
    <property type="term" value="F:2-dehydropantoate 2-reductase activity"/>
    <property type="evidence" value="ECO:0007669"/>
    <property type="project" value="UniProtKB-EC"/>
</dbReference>